<feature type="transmembrane region" description="Helical" evidence="5">
    <location>
        <begin position="335"/>
        <end position="368"/>
    </location>
</feature>
<gene>
    <name evidence="7" type="ORF">KCG35_21005</name>
</gene>
<name>A0ABS5ZHJ0_9GAMM</name>
<comment type="subcellular location">
    <subcellularLocation>
        <location evidence="1">Membrane</location>
        <topology evidence="1">Multi-pass membrane protein</topology>
    </subcellularLocation>
</comment>
<evidence type="ECO:0000256" key="1">
    <source>
        <dbReference type="ARBA" id="ARBA00004141"/>
    </source>
</evidence>
<feature type="transmembrane region" description="Helical" evidence="5">
    <location>
        <begin position="388"/>
        <end position="410"/>
    </location>
</feature>
<keyword evidence="4 5" id="KW-0472">Membrane</keyword>
<comment type="caution">
    <text evidence="7">The sequence shown here is derived from an EMBL/GenBank/DDBJ whole genome shotgun (WGS) entry which is preliminary data.</text>
</comment>
<evidence type="ECO:0000313" key="8">
    <source>
        <dbReference type="Proteomes" id="UP000690515"/>
    </source>
</evidence>
<organism evidence="7 8">
    <name type="scientific">Zooshikella harenae</name>
    <dbReference type="NCBI Taxonomy" id="2827238"/>
    <lineage>
        <taxon>Bacteria</taxon>
        <taxon>Pseudomonadati</taxon>
        <taxon>Pseudomonadota</taxon>
        <taxon>Gammaproteobacteria</taxon>
        <taxon>Oceanospirillales</taxon>
        <taxon>Zooshikellaceae</taxon>
        <taxon>Zooshikella</taxon>
    </lineage>
</organism>
<feature type="transmembrane region" description="Helical" evidence="5">
    <location>
        <begin position="203"/>
        <end position="221"/>
    </location>
</feature>
<feature type="transmembrane region" description="Helical" evidence="5">
    <location>
        <begin position="20"/>
        <end position="41"/>
    </location>
</feature>
<keyword evidence="3 5" id="KW-1133">Transmembrane helix</keyword>
<dbReference type="RefSeq" id="WP_215821827.1">
    <property type="nucleotide sequence ID" value="NZ_JAGSOY010000086.1"/>
</dbReference>
<evidence type="ECO:0000259" key="6">
    <source>
        <dbReference type="Pfam" id="PF04932"/>
    </source>
</evidence>
<feature type="transmembrane region" description="Helical" evidence="5">
    <location>
        <begin position="135"/>
        <end position="153"/>
    </location>
</feature>
<dbReference type="InterPro" id="IPR007016">
    <property type="entry name" value="O-antigen_ligase-rel_domated"/>
</dbReference>
<sequence>MRTHKFNNILFFSACFTSLFFTGTNLWLISIITVILAVTFLKNTINSCKTINYFLYLTIFSISLSFFVTSSFDKTVIYSSTFLIPTLYITTYKSTLKNDNIFLLIILAITISALYSNYFFLIAPYRVSGFILDPNAYSALIYVALILSIAFISNEKIRLLLIVLFCLTLVETSSRSGIGLFIIACIAILLIKKHLTKQVFQSTCHALIILTLSFCAIHFYTDFLGFNFSRKILPNFDYGPLGVRWTIWIDSLKLFNASFPLGTGYGTFETLYPSVRSEFYTTGTYAHNDFLQVLIEGGVVGLTLWVGLGLRALYLLIKLLSVKDIYSESKKNKLILLTITLLILLTHSIVNFIFYVLPLCIVILVIWGAIETSLPEKKTNTSSFKNKILGAFLLLSFLCINSTIIQITLFESEYSKQLYKDHKEALLTTYQILKTLRIDNYNTNIFFIRQNYFNLINNKKIPLDTRKKIYDYSYDNLLELEERYPKTPEVLTWKAIYIATELNSSETKQHAIDIIQDTLRIHPGYVNAYKVGYTLLDKERDNDAFFCSMHKISTTWTIIMDIKEGLWFFDRQRTLSKSLNLPKLAHLYERAYALYPLKYTSPYTNEYSQVLGKLKEEPSICKH</sequence>
<evidence type="ECO:0000256" key="3">
    <source>
        <dbReference type="ARBA" id="ARBA00022989"/>
    </source>
</evidence>
<evidence type="ECO:0000256" key="2">
    <source>
        <dbReference type="ARBA" id="ARBA00022692"/>
    </source>
</evidence>
<dbReference type="Proteomes" id="UP000690515">
    <property type="component" value="Unassembled WGS sequence"/>
</dbReference>
<dbReference type="Pfam" id="PF04932">
    <property type="entry name" value="Wzy_C"/>
    <property type="match status" value="1"/>
</dbReference>
<evidence type="ECO:0000256" key="4">
    <source>
        <dbReference type="ARBA" id="ARBA00023136"/>
    </source>
</evidence>
<evidence type="ECO:0000313" key="7">
    <source>
        <dbReference type="EMBL" id="MBU2713542.1"/>
    </source>
</evidence>
<keyword evidence="7" id="KW-0436">Ligase</keyword>
<proteinExistence type="predicted"/>
<keyword evidence="2 5" id="KW-0812">Transmembrane</keyword>
<feature type="transmembrane region" description="Helical" evidence="5">
    <location>
        <begin position="101"/>
        <end position="123"/>
    </location>
</feature>
<dbReference type="EMBL" id="JAGSOY010000086">
    <property type="protein sequence ID" value="MBU2713542.1"/>
    <property type="molecule type" value="Genomic_DNA"/>
</dbReference>
<protein>
    <submittedName>
        <fullName evidence="7">O-antigen ligase family protein</fullName>
    </submittedName>
</protein>
<dbReference type="GO" id="GO:0016874">
    <property type="term" value="F:ligase activity"/>
    <property type="evidence" value="ECO:0007669"/>
    <property type="project" value="UniProtKB-KW"/>
</dbReference>
<dbReference type="PANTHER" id="PTHR37422">
    <property type="entry name" value="TEICHURONIC ACID BIOSYNTHESIS PROTEIN TUAE"/>
    <property type="match status" value="1"/>
</dbReference>
<dbReference type="InterPro" id="IPR051533">
    <property type="entry name" value="WaaL-like"/>
</dbReference>
<feature type="transmembrane region" description="Helical" evidence="5">
    <location>
        <begin position="53"/>
        <end position="72"/>
    </location>
</feature>
<reference evidence="7 8" key="1">
    <citation type="submission" date="2021-04" db="EMBL/GenBank/DDBJ databases">
        <authorList>
            <person name="Pira H."/>
            <person name="Risdian C."/>
            <person name="Wink J."/>
        </authorList>
    </citation>
    <scope>NUCLEOTIDE SEQUENCE [LARGE SCALE GENOMIC DNA]</scope>
    <source>
        <strain evidence="7 8">WH53</strain>
    </source>
</reference>
<accession>A0ABS5ZHJ0</accession>
<feature type="transmembrane region" description="Helical" evidence="5">
    <location>
        <begin position="290"/>
        <end position="314"/>
    </location>
</feature>
<feature type="domain" description="O-antigen ligase-related" evidence="6">
    <location>
        <begin position="161"/>
        <end position="306"/>
    </location>
</feature>
<keyword evidence="8" id="KW-1185">Reference proteome</keyword>
<dbReference type="PANTHER" id="PTHR37422:SF13">
    <property type="entry name" value="LIPOPOLYSACCHARIDE BIOSYNTHESIS PROTEIN PA4999-RELATED"/>
    <property type="match status" value="1"/>
</dbReference>
<feature type="transmembrane region" description="Helical" evidence="5">
    <location>
        <begin position="159"/>
        <end position="191"/>
    </location>
</feature>
<evidence type="ECO:0000256" key="5">
    <source>
        <dbReference type="SAM" id="Phobius"/>
    </source>
</evidence>